<evidence type="ECO:0000313" key="4">
    <source>
        <dbReference type="EMBL" id="PIE32771.1"/>
    </source>
</evidence>
<protein>
    <recommendedName>
        <fullName evidence="3">N6 adenine-specific DNA methyltransferase N-terminal domain-containing protein</fullName>
    </recommendedName>
</protein>
<comment type="caution">
    <text evidence="4">The sequence shown here is derived from an EMBL/GenBank/DDBJ whole genome shotgun (WGS) entry which is preliminary data.</text>
</comment>
<name>A0A2G6KAS6_9BACT</name>
<dbReference type="SUPFAM" id="SSF53335">
    <property type="entry name" value="S-adenosyl-L-methionine-dependent methyltransferases"/>
    <property type="match status" value="1"/>
</dbReference>
<accession>A0A2G6KAS6</accession>
<evidence type="ECO:0000259" key="3">
    <source>
        <dbReference type="Pfam" id="PF12161"/>
    </source>
</evidence>
<dbReference type="Gene3D" id="1.20.1260.30">
    <property type="match status" value="1"/>
</dbReference>
<reference evidence="4 5" key="1">
    <citation type="submission" date="2017-10" db="EMBL/GenBank/DDBJ databases">
        <title>Novel microbial diversity and functional potential in the marine mammal oral microbiome.</title>
        <authorList>
            <person name="Dudek N.K."/>
            <person name="Sun C.L."/>
            <person name="Burstein D."/>
            <person name="Kantor R.S."/>
            <person name="Aliaga Goltsman D.S."/>
            <person name="Bik E.M."/>
            <person name="Thomas B.C."/>
            <person name="Banfield J.F."/>
            <person name="Relman D.A."/>
        </authorList>
    </citation>
    <scope>NUCLEOTIDE SEQUENCE [LARGE SCALE GENOMIC DNA]</scope>
    <source>
        <strain evidence="4">DOLJORAL78_47_16</strain>
    </source>
</reference>
<proteinExistence type="inferred from homology"/>
<comment type="similarity">
    <text evidence="1">Belongs to the N(4)/N(6)-methyltransferase family.</text>
</comment>
<dbReference type="InterPro" id="IPR029063">
    <property type="entry name" value="SAM-dependent_MTases_sf"/>
</dbReference>
<organism evidence="4 5">
    <name type="scientific">candidate division KSB3 bacterium</name>
    <dbReference type="NCBI Taxonomy" id="2044937"/>
    <lineage>
        <taxon>Bacteria</taxon>
        <taxon>candidate division KSB3</taxon>
    </lineage>
</organism>
<dbReference type="AlphaFoldDB" id="A0A2G6KAS6"/>
<dbReference type="Pfam" id="PF12161">
    <property type="entry name" value="HsdM_N"/>
    <property type="match status" value="1"/>
</dbReference>
<evidence type="ECO:0000256" key="1">
    <source>
        <dbReference type="ARBA" id="ARBA00006594"/>
    </source>
</evidence>
<keyword evidence="2" id="KW-0680">Restriction system</keyword>
<dbReference type="Proteomes" id="UP000230821">
    <property type="component" value="Unassembled WGS sequence"/>
</dbReference>
<dbReference type="InterPro" id="IPR022749">
    <property type="entry name" value="D12N6_MeTrfase_N"/>
</dbReference>
<sequence>MKNEKITLNQREQFLFKAADILRGKMDASEYKEFILGRLFIKRMSDGIDRKQQELIVKHYAHPFQRVGGEGSRHDPVRRIRCSLIIGSFIYNEQPTRLRSYAHRKVQRLKASKLRVSQKNVAPSEVVPPSKVQLYSSPQRMYIRDIGLTGDRAESKRRKRTI</sequence>
<feature type="domain" description="N6 adenine-specific DNA methyltransferase N-terminal" evidence="3">
    <location>
        <begin position="12"/>
        <end position="103"/>
    </location>
</feature>
<dbReference type="EMBL" id="PDSK01000108">
    <property type="protein sequence ID" value="PIE32771.1"/>
    <property type="molecule type" value="Genomic_DNA"/>
</dbReference>
<evidence type="ECO:0000256" key="2">
    <source>
        <dbReference type="ARBA" id="ARBA00022747"/>
    </source>
</evidence>
<dbReference type="InterPro" id="IPR038333">
    <property type="entry name" value="T1MK-like_N_sf"/>
</dbReference>
<evidence type="ECO:0000313" key="5">
    <source>
        <dbReference type="Proteomes" id="UP000230821"/>
    </source>
</evidence>
<gene>
    <name evidence="4" type="ORF">CSA56_14215</name>
</gene>
<dbReference type="GO" id="GO:0009307">
    <property type="term" value="P:DNA restriction-modification system"/>
    <property type="evidence" value="ECO:0007669"/>
    <property type="project" value="UniProtKB-KW"/>
</dbReference>